<dbReference type="SMART" id="SM00647">
    <property type="entry name" value="IBR"/>
    <property type="match status" value="2"/>
</dbReference>
<sequence length="759" mass="87820">MTKIESVFKDAKLIASIVSDTDVEKIYESLKSKRRNPNRVDVVMNNILENAGIYQKTTVSEREDTSALLLADFVSVIDKAMANMEALPLTAEEIQHLLQEEGNRPDRVDRVFTKILRQVYNPKHLSEEDVRLVMNQMPEAHPDQVRKLVSDIQGQSQADRVKQVISALKNNTVASLKKDDSIPQDPTVSNDPLFKDMQIVKKVVPHKDPNEIYAYLEAHYDKKNRIKLVIEELMSDERDSEDADHDMKEAGGTGIKKPSIPGVGEFEEELQELKDIFPDCDPNYLYNALEERKDDVDRVKKLAIRMLEKKDYPKLKEVLDNESKLKKKQKIIKATFDMKEFLAKFPDPELFFCDKNKAMSNNYKKHVTVQLQNDFRKLSEEYLQQIMEASNYCLTLCKRVVLTNISDLGDFMSELFVPTQRPLLPLPEEPEELFFNEMLYLRNEREIKNHLQQQRTLKEMRREEARANGELLPCECCFDDECLFEDMTSCQDGHLFCKECVRRSSEVVIGDGKCSFPCLTDSCDYQFPLPVLQEVMSPNMFSILLKRIQEAEVKQADIPDLVSCPFCSFATIISNPDDKVFKCLNPECLKESCRLCGEPSHIPLRCNEVEKQGETDMRTYIETRVTEAMLRKCHNCNKRFIKEAGCNKMTCTCGATQCYFCREENIDYDHFNKGTCSNQEESTVIHVQEMEAAAHEARRQYLEDHPEAKDMVLKYDPVTHIQDVKKHKNYMWGDGDNFNEFNGSEDGYREDESENSDYE</sequence>
<dbReference type="InterPro" id="IPR051628">
    <property type="entry name" value="LUBAC_E3_Ligases"/>
</dbReference>
<dbReference type="OrthoDB" id="10009520at2759"/>
<dbReference type="PANTHER" id="PTHR22770">
    <property type="entry name" value="UBIQUITIN CONJUGATING ENZYME 7 INTERACTING PROTEIN-RELATED"/>
    <property type="match status" value="1"/>
</dbReference>
<evidence type="ECO:0000313" key="11">
    <source>
        <dbReference type="Proteomes" id="UP000242188"/>
    </source>
</evidence>
<dbReference type="InterPro" id="IPR047546">
    <property type="entry name" value="Rcat_RBR_RNF216"/>
</dbReference>
<evidence type="ECO:0000256" key="8">
    <source>
        <dbReference type="SAM" id="MobiDB-lite"/>
    </source>
</evidence>
<organism evidence="10 11">
    <name type="scientific">Mizuhopecten yessoensis</name>
    <name type="common">Japanese scallop</name>
    <name type="synonym">Patinopecten yessoensis</name>
    <dbReference type="NCBI Taxonomy" id="6573"/>
    <lineage>
        <taxon>Eukaryota</taxon>
        <taxon>Metazoa</taxon>
        <taxon>Spiralia</taxon>
        <taxon>Lophotrochozoa</taxon>
        <taxon>Mollusca</taxon>
        <taxon>Bivalvia</taxon>
        <taxon>Autobranchia</taxon>
        <taxon>Pteriomorphia</taxon>
        <taxon>Pectinida</taxon>
        <taxon>Pectinoidea</taxon>
        <taxon>Pectinidae</taxon>
        <taxon>Mizuhopecten</taxon>
    </lineage>
</organism>
<dbReference type="STRING" id="6573.A0A210Q1K4"/>
<keyword evidence="6" id="KW-0833">Ubl conjugation pathway</keyword>
<comment type="caution">
    <text evidence="10">The sequence shown here is derived from an EMBL/GenBank/DDBJ whole genome shotgun (WGS) entry which is preliminary data.</text>
</comment>
<dbReference type="GO" id="GO:0008270">
    <property type="term" value="F:zinc ion binding"/>
    <property type="evidence" value="ECO:0007669"/>
    <property type="project" value="UniProtKB-KW"/>
</dbReference>
<comment type="pathway">
    <text evidence="1">Protein modification; protein ubiquitination.</text>
</comment>
<dbReference type="CDD" id="cd20339">
    <property type="entry name" value="BRcat_RBR_RNF216"/>
    <property type="match status" value="1"/>
</dbReference>
<evidence type="ECO:0000256" key="5">
    <source>
        <dbReference type="ARBA" id="ARBA00022771"/>
    </source>
</evidence>
<dbReference type="Pfam" id="PF26191">
    <property type="entry name" value="RING-HC_RBR_RNF216"/>
    <property type="match status" value="1"/>
</dbReference>
<evidence type="ECO:0000256" key="6">
    <source>
        <dbReference type="ARBA" id="ARBA00022786"/>
    </source>
</evidence>
<dbReference type="PROSITE" id="PS51873">
    <property type="entry name" value="TRIAD"/>
    <property type="match status" value="1"/>
</dbReference>
<feature type="domain" description="RING-type" evidence="9">
    <location>
        <begin position="470"/>
        <end position="680"/>
    </location>
</feature>
<keyword evidence="7" id="KW-0862">Zinc</keyword>
<proteinExistence type="predicted"/>
<feature type="region of interest" description="Disordered" evidence="8">
    <location>
        <begin position="237"/>
        <end position="261"/>
    </location>
</feature>
<dbReference type="AlphaFoldDB" id="A0A210Q1K4"/>
<keyword evidence="4" id="KW-0677">Repeat</keyword>
<dbReference type="CDD" id="cd16630">
    <property type="entry name" value="RING-HC_RBR_RNF216"/>
    <property type="match status" value="1"/>
</dbReference>
<evidence type="ECO:0000259" key="9">
    <source>
        <dbReference type="PROSITE" id="PS51873"/>
    </source>
</evidence>
<dbReference type="InterPro" id="IPR044066">
    <property type="entry name" value="TRIAD_supradom"/>
</dbReference>
<dbReference type="InterPro" id="IPR047545">
    <property type="entry name" value="BRcat_RBR_RNF216"/>
</dbReference>
<evidence type="ECO:0000256" key="2">
    <source>
        <dbReference type="ARBA" id="ARBA00022679"/>
    </source>
</evidence>
<evidence type="ECO:0000313" key="10">
    <source>
        <dbReference type="EMBL" id="OWF42616.1"/>
    </source>
</evidence>
<name>A0A210Q1K4_MIZYE</name>
<dbReference type="InterPro" id="IPR002867">
    <property type="entry name" value="IBR_dom"/>
</dbReference>
<keyword evidence="5" id="KW-0863">Zinc-finger</keyword>
<dbReference type="PANTHER" id="PTHR22770:SF47">
    <property type="entry name" value="E3 UBIQUITIN-PROTEIN LIGASE RNF216"/>
    <property type="match status" value="1"/>
</dbReference>
<gene>
    <name evidence="10" type="ORF">KP79_PYT10210</name>
</gene>
<dbReference type="CDD" id="cd14279">
    <property type="entry name" value="CUE"/>
    <property type="match status" value="1"/>
</dbReference>
<dbReference type="Proteomes" id="UP000242188">
    <property type="component" value="Unassembled WGS sequence"/>
</dbReference>
<dbReference type="InterPro" id="IPR047544">
    <property type="entry name" value="RING-HC_RBR_RNF216"/>
</dbReference>
<dbReference type="EMBL" id="NEDP02005243">
    <property type="protein sequence ID" value="OWF42616.1"/>
    <property type="molecule type" value="Genomic_DNA"/>
</dbReference>
<protein>
    <submittedName>
        <fullName evidence="10">E3 ubiquitin-protein ligase</fullName>
    </submittedName>
</protein>
<dbReference type="GO" id="GO:0016740">
    <property type="term" value="F:transferase activity"/>
    <property type="evidence" value="ECO:0007669"/>
    <property type="project" value="UniProtKB-KW"/>
</dbReference>
<evidence type="ECO:0000256" key="7">
    <source>
        <dbReference type="ARBA" id="ARBA00022833"/>
    </source>
</evidence>
<accession>A0A210Q1K4</accession>
<dbReference type="Pfam" id="PF26200">
    <property type="entry name" value="Rcat_RNF216"/>
    <property type="match status" value="1"/>
</dbReference>
<dbReference type="Gene3D" id="1.20.120.1750">
    <property type="match status" value="1"/>
</dbReference>
<evidence type="ECO:0000256" key="3">
    <source>
        <dbReference type="ARBA" id="ARBA00022723"/>
    </source>
</evidence>
<evidence type="ECO:0000256" key="1">
    <source>
        <dbReference type="ARBA" id="ARBA00004906"/>
    </source>
</evidence>
<keyword evidence="11" id="KW-1185">Reference proteome</keyword>
<keyword evidence="3" id="KW-0479">Metal-binding</keyword>
<evidence type="ECO:0000256" key="4">
    <source>
        <dbReference type="ARBA" id="ARBA00022737"/>
    </source>
</evidence>
<dbReference type="SUPFAM" id="SSF57850">
    <property type="entry name" value="RING/U-box"/>
    <property type="match status" value="3"/>
</dbReference>
<reference evidence="10 11" key="1">
    <citation type="journal article" date="2017" name="Nat. Ecol. Evol.">
        <title>Scallop genome provides insights into evolution of bilaterian karyotype and development.</title>
        <authorList>
            <person name="Wang S."/>
            <person name="Zhang J."/>
            <person name="Jiao W."/>
            <person name="Li J."/>
            <person name="Xun X."/>
            <person name="Sun Y."/>
            <person name="Guo X."/>
            <person name="Huan P."/>
            <person name="Dong B."/>
            <person name="Zhang L."/>
            <person name="Hu X."/>
            <person name="Sun X."/>
            <person name="Wang J."/>
            <person name="Zhao C."/>
            <person name="Wang Y."/>
            <person name="Wang D."/>
            <person name="Huang X."/>
            <person name="Wang R."/>
            <person name="Lv J."/>
            <person name="Li Y."/>
            <person name="Zhang Z."/>
            <person name="Liu B."/>
            <person name="Lu W."/>
            <person name="Hui Y."/>
            <person name="Liang J."/>
            <person name="Zhou Z."/>
            <person name="Hou R."/>
            <person name="Li X."/>
            <person name="Liu Y."/>
            <person name="Li H."/>
            <person name="Ning X."/>
            <person name="Lin Y."/>
            <person name="Zhao L."/>
            <person name="Xing Q."/>
            <person name="Dou J."/>
            <person name="Li Y."/>
            <person name="Mao J."/>
            <person name="Guo H."/>
            <person name="Dou H."/>
            <person name="Li T."/>
            <person name="Mu C."/>
            <person name="Jiang W."/>
            <person name="Fu Q."/>
            <person name="Fu X."/>
            <person name="Miao Y."/>
            <person name="Liu J."/>
            <person name="Yu Q."/>
            <person name="Li R."/>
            <person name="Liao H."/>
            <person name="Li X."/>
            <person name="Kong Y."/>
            <person name="Jiang Z."/>
            <person name="Chourrout D."/>
            <person name="Li R."/>
            <person name="Bao Z."/>
        </authorList>
    </citation>
    <scope>NUCLEOTIDE SEQUENCE [LARGE SCALE GENOMIC DNA]</scope>
    <source>
        <strain evidence="10 11">PY_sf001</strain>
    </source>
</reference>
<keyword evidence="2" id="KW-0808">Transferase</keyword>
<dbReference type="CDD" id="cd20353">
    <property type="entry name" value="Rcat_RBR_RNF216"/>
    <property type="match status" value="1"/>
</dbReference>